<protein>
    <recommendedName>
        <fullName evidence="2">AAA+ ATPase domain-containing protein</fullName>
    </recommendedName>
</protein>
<organism evidence="3 4">
    <name type="scientific">Rhypophila decipiens</name>
    <dbReference type="NCBI Taxonomy" id="261697"/>
    <lineage>
        <taxon>Eukaryota</taxon>
        <taxon>Fungi</taxon>
        <taxon>Dikarya</taxon>
        <taxon>Ascomycota</taxon>
        <taxon>Pezizomycotina</taxon>
        <taxon>Sordariomycetes</taxon>
        <taxon>Sordariomycetidae</taxon>
        <taxon>Sordariales</taxon>
        <taxon>Naviculisporaceae</taxon>
        <taxon>Rhypophila</taxon>
    </lineage>
</organism>
<dbReference type="InterPro" id="IPR003593">
    <property type="entry name" value="AAA+_ATPase"/>
</dbReference>
<evidence type="ECO:0000259" key="2">
    <source>
        <dbReference type="SMART" id="SM00382"/>
    </source>
</evidence>
<feature type="region of interest" description="Disordered" evidence="1">
    <location>
        <begin position="125"/>
        <end position="144"/>
    </location>
</feature>
<feature type="compositionally biased region" description="Acidic residues" evidence="1">
    <location>
        <begin position="934"/>
        <end position="945"/>
    </location>
</feature>
<feature type="compositionally biased region" description="Basic and acidic residues" evidence="1">
    <location>
        <begin position="924"/>
        <end position="933"/>
    </location>
</feature>
<dbReference type="PANTHER" id="PTHR46411:SF3">
    <property type="entry name" value="AAA+ ATPASE DOMAIN-CONTAINING PROTEIN"/>
    <property type="match status" value="1"/>
</dbReference>
<keyword evidence="4" id="KW-1185">Reference proteome</keyword>
<dbReference type="InterPro" id="IPR054289">
    <property type="entry name" value="DUF7025"/>
</dbReference>
<dbReference type="Proteomes" id="UP001301769">
    <property type="component" value="Unassembled WGS sequence"/>
</dbReference>
<feature type="compositionally biased region" description="Polar residues" evidence="1">
    <location>
        <begin position="862"/>
        <end position="872"/>
    </location>
</feature>
<reference evidence="3" key="2">
    <citation type="submission" date="2023-05" db="EMBL/GenBank/DDBJ databases">
        <authorList>
            <consortium name="Lawrence Berkeley National Laboratory"/>
            <person name="Steindorff A."/>
            <person name="Hensen N."/>
            <person name="Bonometti L."/>
            <person name="Westerberg I."/>
            <person name="Brannstrom I.O."/>
            <person name="Guillou S."/>
            <person name="Cros-Aarteil S."/>
            <person name="Calhoun S."/>
            <person name="Haridas S."/>
            <person name="Kuo A."/>
            <person name="Mondo S."/>
            <person name="Pangilinan J."/>
            <person name="Riley R."/>
            <person name="Labutti K."/>
            <person name="Andreopoulos B."/>
            <person name="Lipzen A."/>
            <person name="Chen C."/>
            <person name="Yanf M."/>
            <person name="Daum C."/>
            <person name="Ng V."/>
            <person name="Clum A."/>
            <person name="Ohm R."/>
            <person name="Martin F."/>
            <person name="Silar P."/>
            <person name="Natvig D."/>
            <person name="Lalanne C."/>
            <person name="Gautier V."/>
            <person name="Ament-Velasquez S.L."/>
            <person name="Kruys A."/>
            <person name="Hutchinson M.I."/>
            <person name="Powell A.J."/>
            <person name="Barry K."/>
            <person name="Miller A.N."/>
            <person name="Grigoriev I.V."/>
            <person name="Debuchy R."/>
            <person name="Gladieux P."/>
            <person name="Thoren M.H."/>
            <person name="Johannesson H."/>
        </authorList>
    </citation>
    <scope>NUCLEOTIDE SEQUENCE</scope>
    <source>
        <strain evidence="3">PSN293</strain>
    </source>
</reference>
<dbReference type="CDD" id="cd19481">
    <property type="entry name" value="RecA-like_protease"/>
    <property type="match status" value="1"/>
</dbReference>
<dbReference type="Pfam" id="PF23232">
    <property type="entry name" value="AAA_lid_13"/>
    <property type="match status" value="1"/>
</dbReference>
<feature type="domain" description="AAA+ ATPase" evidence="2">
    <location>
        <begin position="614"/>
        <end position="741"/>
    </location>
</feature>
<name>A0AAN6XXN0_9PEZI</name>
<dbReference type="PANTHER" id="PTHR46411">
    <property type="entry name" value="FAMILY ATPASE, PUTATIVE-RELATED"/>
    <property type="match status" value="1"/>
</dbReference>
<evidence type="ECO:0000313" key="4">
    <source>
        <dbReference type="Proteomes" id="UP001301769"/>
    </source>
</evidence>
<reference evidence="3" key="1">
    <citation type="journal article" date="2023" name="Mol. Phylogenet. Evol.">
        <title>Genome-scale phylogeny and comparative genomics of the fungal order Sordariales.</title>
        <authorList>
            <person name="Hensen N."/>
            <person name="Bonometti L."/>
            <person name="Westerberg I."/>
            <person name="Brannstrom I.O."/>
            <person name="Guillou S."/>
            <person name="Cros-Aarteil S."/>
            <person name="Calhoun S."/>
            <person name="Haridas S."/>
            <person name="Kuo A."/>
            <person name="Mondo S."/>
            <person name="Pangilinan J."/>
            <person name="Riley R."/>
            <person name="LaButti K."/>
            <person name="Andreopoulos B."/>
            <person name="Lipzen A."/>
            <person name="Chen C."/>
            <person name="Yan M."/>
            <person name="Daum C."/>
            <person name="Ng V."/>
            <person name="Clum A."/>
            <person name="Steindorff A."/>
            <person name="Ohm R.A."/>
            <person name="Martin F."/>
            <person name="Silar P."/>
            <person name="Natvig D.O."/>
            <person name="Lalanne C."/>
            <person name="Gautier V."/>
            <person name="Ament-Velasquez S.L."/>
            <person name="Kruys A."/>
            <person name="Hutchinson M.I."/>
            <person name="Powell A.J."/>
            <person name="Barry K."/>
            <person name="Miller A.N."/>
            <person name="Grigoriev I.V."/>
            <person name="Debuchy R."/>
            <person name="Gladieux P."/>
            <person name="Hiltunen Thoren M."/>
            <person name="Johannesson H."/>
        </authorList>
    </citation>
    <scope>NUCLEOTIDE SEQUENCE</scope>
    <source>
        <strain evidence="3">PSN293</strain>
    </source>
</reference>
<dbReference type="Pfam" id="PF00004">
    <property type="entry name" value="AAA"/>
    <property type="match status" value="1"/>
</dbReference>
<dbReference type="InterPro" id="IPR027417">
    <property type="entry name" value="P-loop_NTPase"/>
</dbReference>
<dbReference type="Gene3D" id="3.40.50.300">
    <property type="entry name" value="P-loop containing nucleotide triphosphate hydrolases"/>
    <property type="match status" value="1"/>
</dbReference>
<proteinExistence type="predicted"/>
<dbReference type="InterPro" id="IPR056599">
    <property type="entry name" value="AAA_lid_fung"/>
</dbReference>
<feature type="region of interest" description="Disordered" evidence="1">
    <location>
        <begin position="861"/>
        <end position="907"/>
    </location>
</feature>
<dbReference type="GO" id="GO:0016887">
    <property type="term" value="F:ATP hydrolysis activity"/>
    <property type="evidence" value="ECO:0007669"/>
    <property type="project" value="InterPro"/>
</dbReference>
<feature type="region of interest" description="Disordered" evidence="1">
    <location>
        <begin position="214"/>
        <end position="243"/>
    </location>
</feature>
<dbReference type="AlphaFoldDB" id="A0AAN6XXN0"/>
<feature type="region of interest" description="Disordered" evidence="1">
    <location>
        <begin position="920"/>
        <end position="945"/>
    </location>
</feature>
<dbReference type="Pfam" id="PF22942">
    <property type="entry name" value="DUF7025"/>
    <property type="match status" value="1"/>
</dbReference>
<gene>
    <name evidence="3" type="ORF">QBC37DRAFT_443694</name>
</gene>
<evidence type="ECO:0000313" key="3">
    <source>
        <dbReference type="EMBL" id="KAK4208818.1"/>
    </source>
</evidence>
<feature type="compositionally biased region" description="Acidic residues" evidence="1">
    <location>
        <begin position="897"/>
        <end position="907"/>
    </location>
</feature>
<sequence length="945" mass="106602">MSQIEMQPSGAIPIAPVDKSGISLRQDTDIGSSQMTLVDGTSQSVEAVLLPRNPAPEDESPVSNLAPEEGPHLPETVQEAKITRIPAEEWRRVKNGLKIDRAQSVLLVSSKSSFKTDLRKRRKLSTAQKLGTGDNKTTGADQATNRSAQLDVPYRLAINSTYLLEALGHWIGPELSETRNVLVRPFKYLVFYEQEIRQFCSDLELVYDQAEEEAAAEGKVGDEMPTGDPASGQDTKRDAADRAKRERDEFRCVIEFMDRDMADIFDIKRQITDKTLTEIAFEHLWQLFRPKDIVYLFKPPEDASRCQAYQILHVAGGRVCFDTDRCRNIVRSSDHEITSFLIDCFHIDSDGRRVGPRPKGLVVQRYNGTRPLKLLPMYPAFLHPNHQQIQEMMLARGALFAELAMGSHRRYDGPTFREANQTSKKLNNFVIDQAEVHGEVIVDQTKGVEHLGRHLYKWDLRLGGGIIFIPTEADARETFDPLPGKHDNGWVTDVVNDSKFELDRRAEFVQSTEILSFQNHGKQGFSNECLLLFPPRLYGYSLLDHKWFALDINHIADIPPRSTTTRFEDLVLPKGHGMLLRALMKIHVRVPPGSSAADDVTGPISLDAVADKGKGLIILLHGVPGVGKTSTAECIASELKRPLLPITCGDIGTTAHEAENTLESFCTLAHAWRCVLLLDEADVFLTKREKGDVVRNALVSVFLRVLEYYSGVIILTTNRVGEFDEAFRSRIHISLYYPKLGREPTTEIWEKNIARLKASDIDIDMDKIRRFIDKHWEMNKNMPSRRWNGRQIKNAFQTAIALARWDFYEGGGRSKDQNLKRPLLRASHFMRDEDSYGILANRDEARKDSNPGPVLFEPVAQEVSSSRPTGGRQTMRAGTGGFGSARGRASHGFQDWDASDDDEDDVEQLELKLKLAKLKKKKEKEKGVTRTEVVEDMSEDEDEAW</sequence>
<dbReference type="SMART" id="SM00382">
    <property type="entry name" value="AAA"/>
    <property type="match status" value="1"/>
</dbReference>
<accession>A0AAN6XXN0</accession>
<dbReference type="InterPro" id="IPR003959">
    <property type="entry name" value="ATPase_AAA_core"/>
</dbReference>
<comment type="caution">
    <text evidence="3">The sequence shown here is derived from an EMBL/GenBank/DDBJ whole genome shotgun (WGS) entry which is preliminary data.</text>
</comment>
<feature type="compositionally biased region" description="Basic and acidic residues" evidence="1">
    <location>
        <begin position="234"/>
        <end position="243"/>
    </location>
</feature>
<dbReference type="SUPFAM" id="SSF52540">
    <property type="entry name" value="P-loop containing nucleoside triphosphate hydrolases"/>
    <property type="match status" value="1"/>
</dbReference>
<dbReference type="EMBL" id="MU858227">
    <property type="protein sequence ID" value="KAK4208818.1"/>
    <property type="molecule type" value="Genomic_DNA"/>
</dbReference>
<dbReference type="GO" id="GO:0005524">
    <property type="term" value="F:ATP binding"/>
    <property type="evidence" value="ECO:0007669"/>
    <property type="project" value="InterPro"/>
</dbReference>
<feature type="region of interest" description="Disordered" evidence="1">
    <location>
        <begin position="52"/>
        <end position="71"/>
    </location>
</feature>
<evidence type="ECO:0000256" key="1">
    <source>
        <dbReference type="SAM" id="MobiDB-lite"/>
    </source>
</evidence>